<dbReference type="InterPro" id="IPR050259">
    <property type="entry name" value="SDR"/>
</dbReference>
<evidence type="ECO:0000313" key="3">
    <source>
        <dbReference type="EMBL" id="GAA0527137.1"/>
    </source>
</evidence>
<dbReference type="AlphaFoldDB" id="A0A917K2K9"/>
<dbReference type="GO" id="GO:0016491">
    <property type="term" value="F:oxidoreductase activity"/>
    <property type="evidence" value="ECO:0007669"/>
    <property type="project" value="UniProtKB-KW"/>
</dbReference>
<dbReference type="FunFam" id="3.40.50.720:FF:000084">
    <property type="entry name" value="Short-chain dehydrogenase reductase"/>
    <property type="match status" value="1"/>
</dbReference>
<reference evidence="4" key="3">
    <citation type="submission" date="2020-09" db="EMBL/GenBank/DDBJ databases">
        <authorList>
            <person name="Sun Q."/>
            <person name="Zhou Y."/>
        </authorList>
    </citation>
    <scope>NUCLEOTIDE SEQUENCE</scope>
    <source>
        <strain evidence="4">CGMCC 4.7206</strain>
    </source>
</reference>
<dbReference type="CDD" id="cd05233">
    <property type="entry name" value="SDR_c"/>
    <property type="match status" value="1"/>
</dbReference>
<dbReference type="Pfam" id="PF13561">
    <property type="entry name" value="adh_short_C2"/>
    <property type="match status" value="1"/>
</dbReference>
<keyword evidence="2" id="KW-0560">Oxidoreductase</keyword>
<dbReference type="Proteomes" id="UP000597989">
    <property type="component" value="Unassembled WGS sequence"/>
</dbReference>
<dbReference type="InterPro" id="IPR036291">
    <property type="entry name" value="NAD(P)-bd_dom_sf"/>
</dbReference>
<dbReference type="PANTHER" id="PTHR42879:SF2">
    <property type="entry name" value="3-OXOACYL-[ACYL-CARRIER-PROTEIN] REDUCTASE FABG"/>
    <property type="match status" value="1"/>
</dbReference>
<comment type="similarity">
    <text evidence="1">Belongs to the short-chain dehydrogenases/reductases (SDR) family.</text>
</comment>
<dbReference type="EMBL" id="BAAAHC010000012">
    <property type="protein sequence ID" value="GAA0527137.1"/>
    <property type="molecule type" value="Genomic_DNA"/>
</dbReference>
<dbReference type="RefSeq" id="WP_188989963.1">
    <property type="nucleotide sequence ID" value="NZ_BAAAHC010000012.1"/>
</dbReference>
<accession>A0A917K2K9</accession>
<reference evidence="3 6" key="2">
    <citation type="journal article" date="2019" name="Int. J. Syst. Evol. Microbiol.">
        <title>The Global Catalogue of Microorganisms (GCM) 10K type strain sequencing project: providing services to taxonomists for standard genome sequencing and annotation.</title>
        <authorList>
            <consortium name="The Broad Institute Genomics Platform"/>
            <consortium name="The Broad Institute Genome Sequencing Center for Infectious Disease"/>
            <person name="Wu L."/>
            <person name="Ma J."/>
        </authorList>
    </citation>
    <scope>NUCLEOTIDE SEQUENCE [LARGE SCALE GENOMIC DNA]</scope>
    <source>
        <strain evidence="3 6">JCM 10664</strain>
    </source>
</reference>
<dbReference type="Proteomes" id="UP001500220">
    <property type="component" value="Unassembled WGS sequence"/>
</dbReference>
<protein>
    <submittedName>
        <fullName evidence="4">Epimerase</fullName>
    </submittedName>
    <submittedName>
        <fullName evidence="3">SDR family oxidoreductase</fullName>
    </submittedName>
</protein>
<evidence type="ECO:0000256" key="1">
    <source>
        <dbReference type="ARBA" id="ARBA00006484"/>
    </source>
</evidence>
<dbReference type="PANTHER" id="PTHR42879">
    <property type="entry name" value="3-OXOACYL-(ACYL-CARRIER-PROTEIN) REDUCTASE"/>
    <property type="match status" value="1"/>
</dbReference>
<dbReference type="PRINTS" id="PR00080">
    <property type="entry name" value="SDRFAMILY"/>
</dbReference>
<sequence length="257" mass="26910">MSHATTPDSDRLLPLHGRTVLVTGGSRGIGAAAARTLHRDGATVVISYGSHRQAAHEVAESLDGRVHLVHGDLAVTGAADRLWDDVIDAVGSIDVLVNNAGAWLASPLDDAESWRTGWERNLTLNLQACADLSRRAIQHFRERGGGIIVNVTSRSAHRGDDAEHLAYGAAKGGLLALTKGIARGFGRDGVLAYAVAPGWVGTDLAADHLATADTSMLPLGEPTPPQDVAEVIAFLATGRSRHTTGATIDITGADYVR</sequence>
<dbReference type="EMBL" id="BMMT01000016">
    <property type="protein sequence ID" value="GGI98730.1"/>
    <property type="molecule type" value="Genomic_DNA"/>
</dbReference>
<evidence type="ECO:0000313" key="5">
    <source>
        <dbReference type="Proteomes" id="UP000597989"/>
    </source>
</evidence>
<evidence type="ECO:0000256" key="2">
    <source>
        <dbReference type="ARBA" id="ARBA00023002"/>
    </source>
</evidence>
<gene>
    <name evidence="3" type="ORF">GCM10009545_31840</name>
    <name evidence="4" type="ORF">GCM10011581_39890</name>
</gene>
<name>A0A917K2K9_9PSEU</name>
<dbReference type="InterPro" id="IPR002347">
    <property type="entry name" value="SDR_fam"/>
</dbReference>
<reference evidence="3" key="4">
    <citation type="submission" date="2023-12" db="EMBL/GenBank/DDBJ databases">
        <authorList>
            <person name="Sun Q."/>
            <person name="Inoue M."/>
        </authorList>
    </citation>
    <scope>NUCLEOTIDE SEQUENCE</scope>
    <source>
        <strain evidence="3">JCM 10664</strain>
    </source>
</reference>
<dbReference type="SUPFAM" id="SSF51735">
    <property type="entry name" value="NAD(P)-binding Rossmann-fold domains"/>
    <property type="match status" value="1"/>
</dbReference>
<comment type="caution">
    <text evidence="4">The sequence shown here is derived from an EMBL/GenBank/DDBJ whole genome shotgun (WGS) entry which is preliminary data.</text>
</comment>
<evidence type="ECO:0000313" key="4">
    <source>
        <dbReference type="EMBL" id="GGI98730.1"/>
    </source>
</evidence>
<proteinExistence type="inferred from homology"/>
<dbReference type="Gene3D" id="3.40.50.720">
    <property type="entry name" value="NAD(P)-binding Rossmann-like Domain"/>
    <property type="match status" value="1"/>
</dbReference>
<organism evidence="4 5">
    <name type="scientific">Saccharopolyspora thermophila</name>
    <dbReference type="NCBI Taxonomy" id="89367"/>
    <lineage>
        <taxon>Bacteria</taxon>
        <taxon>Bacillati</taxon>
        <taxon>Actinomycetota</taxon>
        <taxon>Actinomycetes</taxon>
        <taxon>Pseudonocardiales</taxon>
        <taxon>Pseudonocardiaceae</taxon>
        <taxon>Saccharopolyspora</taxon>
    </lineage>
</organism>
<reference evidence="4 5" key="1">
    <citation type="journal article" date="2014" name="Int. J. Syst. Evol. Microbiol.">
        <title>Complete genome sequence of Corynebacterium casei LMG S-19264T (=DSM 44701T), isolated from a smear-ripened cheese.</title>
        <authorList>
            <consortium name="US DOE Joint Genome Institute (JGI-PGF)"/>
            <person name="Walter F."/>
            <person name="Albersmeier A."/>
            <person name="Kalinowski J."/>
            <person name="Ruckert C."/>
        </authorList>
    </citation>
    <scope>NUCLEOTIDE SEQUENCE [LARGE SCALE GENOMIC DNA]</scope>
    <source>
        <strain evidence="4 5">CGMCC 4.7206</strain>
    </source>
</reference>
<evidence type="ECO:0000313" key="6">
    <source>
        <dbReference type="Proteomes" id="UP001500220"/>
    </source>
</evidence>
<keyword evidence="6" id="KW-1185">Reference proteome</keyword>
<dbReference type="PRINTS" id="PR00081">
    <property type="entry name" value="GDHRDH"/>
</dbReference>